<dbReference type="GO" id="GO:0005524">
    <property type="term" value="F:ATP binding"/>
    <property type="evidence" value="ECO:0007669"/>
    <property type="project" value="UniProtKB-UniRule"/>
</dbReference>
<comment type="function">
    <text evidence="10 13">The main replicative DNA helicase, it participates in initiation and elongation during chromosome replication. Travels ahead of the DNA replisome, separating dsDNA into templates for DNA synthesis. A processive ATP-dependent 5'-3' DNA helicase it has DNA-dependent ATPase activity.</text>
</comment>
<keyword evidence="16" id="KW-1185">Reference proteome</keyword>
<evidence type="ECO:0000313" key="16">
    <source>
        <dbReference type="Proteomes" id="UP000243065"/>
    </source>
</evidence>
<dbReference type="GO" id="GO:1990077">
    <property type="term" value="C:primosome complex"/>
    <property type="evidence" value="ECO:0007669"/>
    <property type="project" value="UniProtKB-UniRule"/>
</dbReference>
<keyword evidence="4 13" id="KW-0547">Nucleotide-binding</keyword>
<evidence type="ECO:0000256" key="4">
    <source>
        <dbReference type="ARBA" id="ARBA00022741"/>
    </source>
</evidence>
<dbReference type="InterPro" id="IPR007693">
    <property type="entry name" value="DNA_helicase_DnaB-like_N"/>
</dbReference>
<comment type="catalytic activity">
    <reaction evidence="11 13">
        <text>ATP + H2O = ADP + phosphate + H(+)</text>
        <dbReference type="Rhea" id="RHEA:13065"/>
        <dbReference type="ChEBI" id="CHEBI:15377"/>
        <dbReference type="ChEBI" id="CHEBI:15378"/>
        <dbReference type="ChEBI" id="CHEBI:30616"/>
        <dbReference type="ChEBI" id="CHEBI:43474"/>
        <dbReference type="ChEBI" id="CHEBI:456216"/>
        <dbReference type="EC" id="5.6.2.3"/>
    </reaction>
</comment>
<protein>
    <recommendedName>
        <fullName evidence="12 13">Replicative DNA helicase</fullName>
        <ecNumber evidence="12 13">5.6.2.3</ecNumber>
    </recommendedName>
</protein>
<name>A0A656D3Q2_KRYT1</name>
<dbReference type="Pfam" id="PF00772">
    <property type="entry name" value="DnaB"/>
    <property type="match status" value="1"/>
</dbReference>
<dbReference type="PROSITE" id="PS51199">
    <property type="entry name" value="SF4_HELICASE"/>
    <property type="match status" value="1"/>
</dbReference>
<dbReference type="Gene3D" id="3.40.50.300">
    <property type="entry name" value="P-loop containing nucleotide triphosphate hydrolases"/>
    <property type="match status" value="1"/>
</dbReference>
<dbReference type="Gene3D" id="1.10.860.10">
    <property type="entry name" value="DNAb Helicase, Chain A"/>
    <property type="match status" value="1"/>
</dbReference>
<dbReference type="InterPro" id="IPR007694">
    <property type="entry name" value="DNA_helicase_DnaB-like_C"/>
</dbReference>
<dbReference type="InterPro" id="IPR007692">
    <property type="entry name" value="DNA_helicase_DnaB"/>
</dbReference>
<dbReference type="SUPFAM" id="SSF52540">
    <property type="entry name" value="P-loop containing nucleoside triphosphate hydrolases"/>
    <property type="match status" value="1"/>
</dbReference>
<keyword evidence="3 13" id="KW-0235">DNA replication</keyword>
<evidence type="ECO:0000259" key="14">
    <source>
        <dbReference type="PROSITE" id="PS51199"/>
    </source>
</evidence>
<dbReference type="GO" id="GO:0043139">
    <property type="term" value="F:5'-3' DNA helicase activity"/>
    <property type="evidence" value="ECO:0007669"/>
    <property type="project" value="UniProtKB-EC"/>
</dbReference>
<gene>
    <name evidence="15" type="ORF">JGI24_00230</name>
</gene>
<dbReference type="FunFam" id="3.40.50.300:FF:000076">
    <property type="entry name" value="Replicative DNA helicase"/>
    <property type="match status" value="1"/>
</dbReference>
<dbReference type="InterPro" id="IPR027417">
    <property type="entry name" value="P-loop_NTPase"/>
</dbReference>
<keyword evidence="8 13" id="KW-0238">DNA-binding</keyword>
<dbReference type="RefSeq" id="WP_081040910.1">
    <property type="nucleotide sequence ID" value="NZ_CZVU01000006.1"/>
</dbReference>
<dbReference type="SUPFAM" id="SSF48024">
    <property type="entry name" value="N-terminal domain of DnaB helicase"/>
    <property type="match status" value="1"/>
</dbReference>
<organism evidence="15 16">
    <name type="scientific">Kryptobacter tengchongensis</name>
    <dbReference type="NCBI Taxonomy" id="1643429"/>
    <lineage>
        <taxon>Bacteria</taxon>
        <taxon>Pseudomonadati</taxon>
        <taxon>Candidatus Kryptoniota</taxon>
        <taxon>Candidatus Kryptobacter</taxon>
    </lineage>
</organism>
<evidence type="ECO:0000256" key="1">
    <source>
        <dbReference type="ARBA" id="ARBA00008428"/>
    </source>
</evidence>
<evidence type="ECO:0000256" key="10">
    <source>
        <dbReference type="ARBA" id="ARBA00044932"/>
    </source>
</evidence>
<dbReference type="GO" id="GO:0003677">
    <property type="term" value="F:DNA binding"/>
    <property type="evidence" value="ECO:0007669"/>
    <property type="project" value="UniProtKB-UniRule"/>
</dbReference>
<comment type="similarity">
    <text evidence="1 13">Belongs to the helicase family. DnaB subfamily.</text>
</comment>
<dbReference type="SMART" id="SM00382">
    <property type="entry name" value="AAA"/>
    <property type="match status" value="1"/>
</dbReference>
<evidence type="ECO:0000256" key="9">
    <source>
        <dbReference type="ARBA" id="ARBA00023235"/>
    </source>
</evidence>
<dbReference type="GO" id="GO:0005829">
    <property type="term" value="C:cytosol"/>
    <property type="evidence" value="ECO:0007669"/>
    <property type="project" value="TreeGrafter"/>
</dbReference>
<dbReference type="InterPro" id="IPR036185">
    <property type="entry name" value="DNA_heli_DnaB-like_N_sf"/>
</dbReference>
<dbReference type="GO" id="GO:0006269">
    <property type="term" value="P:DNA replication, synthesis of primer"/>
    <property type="evidence" value="ECO:0007669"/>
    <property type="project" value="UniProtKB-UniRule"/>
</dbReference>
<dbReference type="PANTHER" id="PTHR30153">
    <property type="entry name" value="REPLICATIVE DNA HELICASE DNAB"/>
    <property type="match status" value="1"/>
</dbReference>
<dbReference type="InterPro" id="IPR016136">
    <property type="entry name" value="DNA_helicase_N/primase_C"/>
</dbReference>
<evidence type="ECO:0000256" key="3">
    <source>
        <dbReference type="ARBA" id="ARBA00022705"/>
    </source>
</evidence>
<evidence type="ECO:0000256" key="8">
    <source>
        <dbReference type="ARBA" id="ARBA00023125"/>
    </source>
</evidence>
<dbReference type="NCBIfam" id="TIGR00665">
    <property type="entry name" value="DnaB"/>
    <property type="match status" value="1"/>
</dbReference>
<dbReference type="GO" id="GO:0042802">
    <property type="term" value="F:identical protein binding"/>
    <property type="evidence" value="ECO:0007669"/>
    <property type="project" value="UniProtKB-ARBA"/>
</dbReference>
<dbReference type="GO" id="GO:0016787">
    <property type="term" value="F:hydrolase activity"/>
    <property type="evidence" value="ECO:0007669"/>
    <property type="project" value="UniProtKB-KW"/>
</dbReference>
<accession>A0A656D3Q2</accession>
<dbReference type="OrthoDB" id="9773982at2"/>
<dbReference type="Pfam" id="PF03796">
    <property type="entry name" value="DnaB_C"/>
    <property type="match status" value="1"/>
</dbReference>
<keyword evidence="5 13" id="KW-0378">Hydrolase</keyword>
<evidence type="ECO:0000256" key="12">
    <source>
        <dbReference type="NCBIfam" id="TIGR00665"/>
    </source>
</evidence>
<dbReference type="InterPro" id="IPR003593">
    <property type="entry name" value="AAA+_ATPase"/>
</dbReference>
<keyword evidence="7 13" id="KW-0067">ATP-binding</keyword>
<evidence type="ECO:0000313" key="15">
    <source>
        <dbReference type="EMBL" id="CUS97196.1"/>
    </source>
</evidence>
<proteinExistence type="inferred from homology"/>
<dbReference type="EMBL" id="CZVU01000006">
    <property type="protein sequence ID" value="CUS97196.1"/>
    <property type="molecule type" value="Genomic_DNA"/>
</dbReference>
<dbReference type="EC" id="5.6.2.3" evidence="12 13"/>
<keyword evidence="6 13" id="KW-0347">Helicase</keyword>
<feature type="domain" description="SF4 helicase" evidence="14">
    <location>
        <begin position="205"/>
        <end position="474"/>
    </location>
</feature>
<reference evidence="15 16" key="1">
    <citation type="submission" date="2015-11" db="EMBL/GenBank/DDBJ databases">
        <authorList>
            <person name="Varghese N."/>
        </authorList>
    </citation>
    <scope>NUCLEOTIDE SEQUENCE [LARGE SCALE GENOMIC DNA]</scope>
    <source>
        <strain evidence="15 16">JGI-24</strain>
    </source>
</reference>
<dbReference type="FunFam" id="1.10.860.10:FF:000001">
    <property type="entry name" value="Replicative DNA helicase"/>
    <property type="match status" value="1"/>
</dbReference>
<sequence>MAIEKGLKQEFPLEKITRDYKLTSVPEPKEIIPKVPPQAPELEVAVLSAMIIDPDCIPNVVEILKPECFYKEEHQIIYKVIVELFSAGKTVDLYILNQELKKNGLLEKVGGTAYLTEISNAVATSANVEEYARVIHDKFILREIIKMSNVLANLAFKEDADAFDLLDFAERRLLEISAEKFKSEITPFKKTLKEVLEKYEVINREKVHLTGVPSGFPEIDVMTGGFQKSDLIIIAGRPGMGKTAFALSIARNAAVEGKVPVGIFSLEMSLEQITLRLLCMEANVDMHALRTGRLSPDEWQRISGLVGRISDAPIFIDDTPALSTLELRAKARRLKAEHDIGLIIVDYLQLMQSPKAESREREISMISRSLKSLAKELEIPVIALSQLRRAVEERGDKRPMLSDLRESGSLEQDADVVIFVHRPEYYGITSYEDGAPTEGTAEIIISKQRNGPIGSVRLSFLRHSTKFARLEVMRREPGEEEGFRKTETLGQHPF</sequence>
<evidence type="ECO:0000256" key="5">
    <source>
        <dbReference type="ARBA" id="ARBA00022801"/>
    </source>
</evidence>
<dbReference type="Proteomes" id="UP000243065">
    <property type="component" value="Unassembled WGS sequence"/>
</dbReference>
<evidence type="ECO:0000256" key="11">
    <source>
        <dbReference type="ARBA" id="ARBA00048954"/>
    </source>
</evidence>
<keyword evidence="2 13" id="KW-0639">Primosome</keyword>
<evidence type="ECO:0000256" key="2">
    <source>
        <dbReference type="ARBA" id="ARBA00022515"/>
    </source>
</evidence>
<dbReference type="CDD" id="cd00984">
    <property type="entry name" value="DnaB_C"/>
    <property type="match status" value="1"/>
</dbReference>
<keyword evidence="9" id="KW-0413">Isomerase</keyword>
<evidence type="ECO:0000256" key="6">
    <source>
        <dbReference type="ARBA" id="ARBA00022806"/>
    </source>
</evidence>
<evidence type="ECO:0000256" key="13">
    <source>
        <dbReference type="RuleBase" id="RU362085"/>
    </source>
</evidence>
<dbReference type="NCBIfam" id="NF004384">
    <property type="entry name" value="PRK05748.1"/>
    <property type="match status" value="1"/>
</dbReference>
<dbReference type="AlphaFoldDB" id="A0A656D3Q2"/>
<evidence type="ECO:0000256" key="7">
    <source>
        <dbReference type="ARBA" id="ARBA00022840"/>
    </source>
</evidence>
<dbReference type="PANTHER" id="PTHR30153:SF2">
    <property type="entry name" value="REPLICATIVE DNA HELICASE"/>
    <property type="match status" value="1"/>
</dbReference>